<feature type="transmembrane region" description="Helical" evidence="3">
    <location>
        <begin position="379"/>
        <end position="400"/>
    </location>
</feature>
<keyword evidence="4" id="KW-0378">Hydrolase</keyword>
<feature type="transmembrane region" description="Helical" evidence="3">
    <location>
        <begin position="140"/>
        <end position="162"/>
    </location>
</feature>
<reference evidence="5" key="1">
    <citation type="submission" date="2016-10" db="EMBL/GenBank/DDBJ databases">
        <authorList>
            <person name="Varghese N."/>
            <person name="Submissions S."/>
        </authorList>
    </citation>
    <scope>NUCLEOTIDE SEQUENCE [LARGE SCALE GENOMIC DNA]</scope>
    <source>
        <strain evidence="5">CGMCC 1.10971</strain>
    </source>
</reference>
<evidence type="ECO:0000313" key="5">
    <source>
        <dbReference type="Proteomes" id="UP000198623"/>
    </source>
</evidence>
<dbReference type="EMBL" id="FOOU01000006">
    <property type="protein sequence ID" value="SFG42904.1"/>
    <property type="molecule type" value="Genomic_DNA"/>
</dbReference>
<keyword evidence="4" id="KW-0482">Metalloprotease</keyword>
<dbReference type="SUPFAM" id="SSF111369">
    <property type="entry name" value="HlyD-like secretion proteins"/>
    <property type="match status" value="1"/>
</dbReference>
<keyword evidence="5" id="KW-1185">Reference proteome</keyword>
<feature type="transmembrane region" description="Helical" evidence="3">
    <location>
        <begin position="248"/>
        <end position="269"/>
    </location>
</feature>
<dbReference type="AlphaFoldDB" id="A0A1I2RQF6"/>
<evidence type="ECO:0000256" key="3">
    <source>
        <dbReference type="SAM" id="Phobius"/>
    </source>
</evidence>
<feature type="transmembrane region" description="Helical" evidence="3">
    <location>
        <begin position="182"/>
        <end position="201"/>
    </location>
</feature>
<evidence type="ECO:0000313" key="4">
    <source>
        <dbReference type="EMBL" id="SFG42904.1"/>
    </source>
</evidence>
<accession>A0A1I2RQF6</accession>
<dbReference type="Proteomes" id="UP000198623">
    <property type="component" value="Unassembled WGS sequence"/>
</dbReference>
<dbReference type="GO" id="GO:0015679">
    <property type="term" value="P:plasma membrane copper ion transport"/>
    <property type="evidence" value="ECO:0007669"/>
    <property type="project" value="TreeGrafter"/>
</dbReference>
<keyword evidence="3" id="KW-0472">Membrane</keyword>
<keyword evidence="2" id="KW-0175">Coiled coil</keyword>
<dbReference type="PANTHER" id="PTHR30097:SF4">
    <property type="entry name" value="SLR6042 PROTEIN"/>
    <property type="match status" value="1"/>
</dbReference>
<keyword evidence="1" id="KW-0813">Transport</keyword>
<keyword evidence="3" id="KW-1133">Transmembrane helix</keyword>
<dbReference type="Gene3D" id="2.40.50.100">
    <property type="match status" value="1"/>
</dbReference>
<feature type="transmembrane region" description="Helical" evidence="3">
    <location>
        <begin position="353"/>
        <end position="373"/>
    </location>
</feature>
<dbReference type="GO" id="GO:0060003">
    <property type="term" value="P:copper ion export"/>
    <property type="evidence" value="ECO:0007669"/>
    <property type="project" value="TreeGrafter"/>
</dbReference>
<keyword evidence="4" id="KW-0645">Protease</keyword>
<feature type="coiled-coil region" evidence="2">
    <location>
        <begin position="494"/>
        <end position="546"/>
    </location>
</feature>
<proteinExistence type="predicted"/>
<dbReference type="GO" id="GO:0008237">
    <property type="term" value="F:metallopeptidase activity"/>
    <property type="evidence" value="ECO:0007669"/>
    <property type="project" value="UniProtKB-KW"/>
</dbReference>
<evidence type="ECO:0000256" key="1">
    <source>
        <dbReference type="ARBA" id="ARBA00022448"/>
    </source>
</evidence>
<sequence length="709" mass="80078">MTTCVDENSFIDTVKDSVLQLDALMMCTEQKTPEGIWYLLSAGEQPQYLRCSKKVYDFICSFDGKKTVTQVFEEQALKTDDMSAQTEVSELSSIIQKLLNMGVLKNPDKKVKNKHWLASLRQPMAVKIPLFNPDRLLDRLSLLGSFLLSWHFLLVFLILLGYGLSQVATHWSDIQIHWASRFFDPLNIVYMLVLYPALKVLHEIGHGLALKRFGGEAKECGVIFLVLMPLPYINASSSYHFPYKHQRVLVGMAGMLIEFFIATCAWIAWCYIDSVGFLSDILFDIFFIGSFSTLVFNLNPLMKFDGYYILSDLLSINNLNSRSRQYIASLFKRHLFNISAPTDYIAANEYKWLTLYGVLAIPYRIFISLFIALYLSSKFFFLGVLLALLVIAQQIVTPLIKGFINTHGQAVKQGQRLRFWGVYVGALLLVILLGVVMQFQYSTTLSGVVVLNESQQLKTNQSGFIRHVFVSNGEQVQSGQVLLEIDNPELVNTLASLRVDIEELTARYDQIRAKDALQAADIFDQRVAVENELAEVMKQAEQLMLTAPGEGVFVQPRRDDLQGSYYNRGDVIGLIYDHSPVIVTAIVDQMDIEKIRDNLSHISVMFKIEPGTVYSGTLMQVIPAASDQLPTRFLGSLKGGDVLVDSRDSSGTKAMRNNFLIQVSVQGADNKAYRSANAQVKFVFNETTVLSRFMAWIEVSWLRNFTPSH</sequence>
<dbReference type="InterPro" id="IPR051909">
    <property type="entry name" value="MFP_Cation_Efflux"/>
</dbReference>
<evidence type="ECO:0000256" key="2">
    <source>
        <dbReference type="SAM" id="Coils"/>
    </source>
</evidence>
<gene>
    <name evidence="4" type="ORF">SAMN05216175_106243</name>
</gene>
<dbReference type="Gene3D" id="1.10.287.470">
    <property type="entry name" value="Helix hairpin bin"/>
    <property type="match status" value="1"/>
</dbReference>
<name>A0A1I2RQF6_9GAMM</name>
<keyword evidence="3" id="KW-0812">Transmembrane</keyword>
<dbReference type="STRING" id="1045558.SAMN05216175_106243"/>
<dbReference type="PANTHER" id="PTHR30097">
    <property type="entry name" value="CATION EFFLUX SYSTEM PROTEIN CUSB"/>
    <property type="match status" value="1"/>
</dbReference>
<protein>
    <submittedName>
        <fullName evidence="4">Putative peptide zinc metalloprotease protein</fullName>
    </submittedName>
</protein>
<dbReference type="GO" id="GO:0006508">
    <property type="term" value="P:proteolysis"/>
    <property type="evidence" value="ECO:0007669"/>
    <property type="project" value="UniProtKB-KW"/>
</dbReference>
<feature type="transmembrane region" description="Helical" evidence="3">
    <location>
        <begin position="420"/>
        <end position="441"/>
    </location>
</feature>
<dbReference type="RefSeq" id="WP_177201154.1">
    <property type="nucleotide sequence ID" value="NZ_FOOU01000006.1"/>
</dbReference>
<dbReference type="GO" id="GO:0030313">
    <property type="term" value="C:cell envelope"/>
    <property type="evidence" value="ECO:0007669"/>
    <property type="project" value="TreeGrafter"/>
</dbReference>
<feature type="transmembrane region" description="Helical" evidence="3">
    <location>
        <begin position="281"/>
        <end position="298"/>
    </location>
</feature>
<organism evidence="4 5">
    <name type="scientific">Neptunomonas qingdaonensis</name>
    <dbReference type="NCBI Taxonomy" id="1045558"/>
    <lineage>
        <taxon>Bacteria</taxon>
        <taxon>Pseudomonadati</taxon>
        <taxon>Pseudomonadota</taxon>
        <taxon>Gammaproteobacteria</taxon>
        <taxon>Oceanospirillales</taxon>
        <taxon>Oceanospirillaceae</taxon>
        <taxon>Neptunomonas</taxon>
    </lineage>
</organism>